<evidence type="ECO:0000313" key="2">
    <source>
        <dbReference type="Proteomes" id="UP001055879"/>
    </source>
</evidence>
<dbReference type="EMBL" id="CM042048">
    <property type="protein sequence ID" value="KAI3759442.1"/>
    <property type="molecule type" value="Genomic_DNA"/>
</dbReference>
<proteinExistence type="predicted"/>
<keyword evidence="2" id="KW-1185">Reference proteome</keyword>
<sequence length="153" mass="18383">MRTQLRDYGFHFNKIPIYFDSKIAIAITTNPVQHTKTKHIDAMYHFIKDNVEKGTIELYFVKSDYQLADLFTKLLDEKRFNFLVSKLDSKFARVHQFAFQAQFYKNDIMMSLGTETRPPVLVDENEFTQWQDRFHNFIERQKNEDDIMKILTE</sequence>
<reference evidence="2" key="1">
    <citation type="journal article" date="2022" name="Mol. Ecol. Resour.">
        <title>The genomes of chicory, endive, great burdock and yacon provide insights into Asteraceae palaeo-polyploidization history and plant inulin production.</title>
        <authorList>
            <person name="Fan W."/>
            <person name="Wang S."/>
            <person name="Wang H."/>
            <person name="Wang A."/>
            <person name="Jiang F."/>
            <person name="Liu H."/>
            <person name="Zhao H."/>
            <person name="Xu D."/>
            <person name="Zhang Y."/>
        </authorList>
    </citation>
    <scope>NUCLEOTIDE SEQUENCE [LARGE SCALE GENOMIC DNA]</scope>
    <source>
        <strain evidence="2">cv. Niubang</strain>
    </source>
</reference>
<protein>
    <submittedName>
        <fullName evidence="1">Uncharacterized protein</fullName>
    </submittedName>
</protein>
<evidence type="ECO:0000313" key="1">
    <source>
        <dbReference type="EMBL" id="KAI3759442.1"/>
    </source>
</evidence>
<organism evidence="1 2">
    <name type="scientific">Arctium lappa</name>
    <name type="common">Greater burdock</name>
    <name type="synonym">Lappa major</name>
    <dbReference type="NCBI Taxonomy" id="4217"/>
    <lineage>
        <taxon>Eukaryota</taxon>
        <taxon>Viridiplantae</taxon>
        <taxon>Streptophyta</taxon>
        <taxon>Embryophyta</taxon>
        <taxon>Tracheophyta</taxon>
        <taxon>Spermatophyta</taxon>
        <taxon>Magnoliopsida</taxon>
        <taxon>eudicotyledons</taxon>
        <taxon>Gunneridae</taxon>
        <taxon>Pentapetalae</taxon>
        <taxon>asterids</taxon>
        <taxon>campanulids</taxon>
        <taxon>Asterales</taxon>
        <taxon>Asteraceae</taxon>
        <taxon>Carduoideae</taxon>
        <taxon>Cardueae</taxon>
        <taxon>Arctiinae</taxon>
        <taxon>Arctium</taxon>
    </lineage>
</organism>
<reference evidence="1 2" key="2">
    <citation type="journal article" date="2022" name="Mol. Ecol. Resour.">
        <title>The genomes of chicory, endive, great burdock and yacon provide insights into Asteraceae paleo-polyploidization history and plant inulin production.</title>
        <authorList>
            <person name="Fan W."/>
            <person name="Wang S."/>
            <person name="Wang H."/>
            <person name="Wang A."/>
            <person name="Jiang F."/>
            <person name="Liu H."/>
            <person name="Zhao H."/>
            <person name="Xu D."/>
            <person name="Zhang Y."/>
        </authorList>
    </citation>
    <scope>NUCLEOTIDE SEQUENCE [LARGE SCALE GENOMIC DNA]</scope>
    <source>
        <strain evidence="2">cv. Niubang</strain>
    </source>
</reference>
<gene>
    <name evidence="1" type="ORF">L6452_07266</name>
</gene>
<name>A0ACB9EKS3_ARCLA</name>
<accession>A0ACB9EKS3</accession>
<comment type="caution">
    <text evidence="1">The sequence shown here is derived from an EMBL/GenBank/DDBJ whole genome shotgun (WGS) entry which is preliminary data.</text>
</comment>
<dbReference type="Proteomes" id="UP001055879">
    <property type="component" value="Linkage Group LG02"/>
</dbReference>